<evidence type="ECO:0000313" key="2">
    <source>
        <dbReference type="EMBL" id="KAK8882011.1"/>
    </source>
</evidence>
<evidence type="ECO:0000313" key="3">
    <source>
        <dbReference type="Proteomes" id="UP001470230"/>
    </source>
</evidence>
<dbReference type="PANTHER" id="PTHR22050:SF0">
    <property type="entry name" value="TRANSMEMBRANE PROTEIN 131 HOMOLOG"/>
    <property type="match status" value="1"/>
</dbReference>
<sequence length="1082" mass="123941">MIVMLQSYSVENIGRSNRMYIIGQIATHYTPKYNSKWKIFSNSTDPIHFSGPFWLHFIDNNFHYLPFRFISANYSNFLNFSPSSLFVEGLNLFFVKNIQFVIKNIMKEDILIISEVTTFSREVYSTEFKEIKIDPQSESVLNLYVCPLRSGTFSTVVLISTNKGTFPYSLTYKSSTSPVDTFISTIFHPSSLMPVNITIKVPVVLQSKKVAVIYDSSILTPDKQTQTSMSYKFLVEKLNPGFYVSFLNFFSPTIGRNYPIFLSVSSKLLQSYYPVILFNTITNPSESIEMEVKMVNPTNLMIHIISVHLSSDFPSNVRISHTKPPLDCEPQSITLVGKIIMTGSRIGEVNTFVIVMYEVDGYSVQSIEIPVKGYVTIGSFDFPEEKIEIVGLINNTYCFHFFNNFKEAAFVLAAHIESDCFSIENFEVFIVNPNETSRDIIITFHPQKINSMSYSIFDANKVDSILYIETNITRLIVPISGYNGNITLSKSGTSLSDQDSNKLTFNYSSILVNSERILSFYVTNPNPINFNINLTSDTQFIQLLSSSNIKIYNFSTQKCIIKIKFCNPFDSSSKSIQDTNINVKSNFYFLFGRSRFDIDIIWHPNYGEFQLKSSVYKIVFGLRQNISVNLKSTYKIPVFVKQIKCSTGYLIKNKNFLIDTGNDYELNRLEFIFDSIFLSKFNEMLDSSSVGENFELPIEYIFSLNDGYEIKSNMTIKFEYAYFPNKPFAFGLIPVNSKSYGNVTVLNFFDVPVVFVVDLSNLKEKVFIMKMLQKQTILPGNFFNLEFAYLPTSIGHEVVTIPIETNVTIYPFYIKLESEAIQPIFSFVNLNINEKVKKKKEIKKDIQKETDIDTRSFETENDKLEVTKDEILTPSQFDKIVSKFNISLENSEPIEFSVFLKNEGSIPIPIEKLSISSKMHLKSKCGSILPSNSQCEIIFVINPKYLSHPENEVRLEVSSCNITKYINITVFADEETILHIKMANIIRHFIILIVTLLPIAMQLIEFNQKTNKTKREYNWRLAELNQEIEVLSVSKRSSVPIQTSNQEKKPFVGRWTCPDLFKISPVTKHGIDAMTRIIGNVK</sequence>
<keyword evidence="1" id="KW-1133">Transmembrane helix</keyword>
<evidence type="ECO:0008006" key="4">
    <source>
        <dbReference type="Google" id="ProtNLM"/>
    </source>
</evidence>
<evidence type="ECO:0000256" key="1">
    <source>
        <dbReference type="SAM" id="Phobius"/>
    </source>
</evidence>
<keyword evidence="3" id="KW-1185">Reference proteome</keyword>
<protein>
    <recommendedName>
        <fullName evidence="4">MSP domain-containing protein</fullName>
    </recommendedName>
</protein>
<name>A0ABR2JSZ4_9EUKA</name>
<dbReference type="PANTHER" id="PTHR22050">
    <property type="entry name" value="RW1 PROTEIN HOMOLOG"/>
    <property type="match status" value="1"/>
</dbReference>
<dbReference type="InterPro" id="IPR039877">
    <property type="entry name" value="TMEM131-like"/>
</dbReference>
<proteinExistence type="predicted"/>
<gene>
    <name evidence="2" type="ORF">M9Y10_044650</name>
</gene>
<keyword evidence="1" id="KW-0472">Membrane</keyword>
<keyword evidence="1" id="KW-0812">Transmembrane</keyword>
<comment type="caution">
    <text evidence="2">The sequence shown here is derived from an EMBL/GenBank/DDBJ whole genome shotgun (WGS) entry which is preliminary data.</text>
</comment>
<reference evidence="2 3" key="1">
    <citation type="submission" date="2024-04" db="EMBL/GenBank/DDBJ databases">
        <title>Tritrichomonas musculus Genome.</title>
        <authorList>
            <person name="Alves-Ferreira E."/>
            <person name="Grigg M."/>
            <person name="Lorenzi H."/>
            <person name="Galac M."/>
        </authorList>
    </citation>
    <scope>NUCLEOTIDE SEQUENCE [LARGE SCALE GENOMIC DNA]</scope>
    <source>
        <strain evidence="2 3">EAF2021</strain>
    </source>
</reference>
<dbReference type="Proteomes" id="UP001470230">
    <property type="component" value="Unassembled WGS sequence"/>
</dbReference>
<dbReference type="EMBL" id="JAPFFF010000009">
    <property type="protein sequence ID" value="KAK8882011.1"/>
    <property type="molecule type" value="Genomic_DNA"/>
</dbReference>
<feature type="transmembrane region" description="Helical" evidence="1">
    <location>
        <begin position="985"/>
        <end position="1004"/>
    </location>
</feature>
<organism evidence="2 3">
    <name type="scientific">Tritrichomonas musculus</name>
    <dbReference type="NCBI Taxonomy" id="1915356"/>
    <lineage>
        <taxon>Eukaryota</taxon>
        <taxon>Metamonada</taxon>
        <taxon>Parabasalia</taxon>
        <taxon>Tritrichomonadida</taxon>
        <taxon>Tritrichomonadidae</taxon>
        <taxon>Tritrichomonas</taxon>
    </lineage>
</organism>
<accession>A0ABR2JSZ4</accession>